<evidence type="ECO:0000256" key="4">
    <source>
        <dbReference type="ARBA" id="ARBA00022679"/>
    </source>
</evidence>
<dbReference type="SUPFAM" id="SSF55874">
    <property type="entry name" value="ATPase domain of HSP90 chaperone/DNA topoisomerase II/histidine kinase"/>
    <property type="match status" value="1"/>
</dbReference>
<dbReference type="InterPro" id="IPR005467">
    <property type="entry name" value="His_kinase_dom"/>
</dbReference>
<keyword evidence="6" id="KW-0902">Two-component regulatory system</keyword>
<evidence type="ECO:0000313" key="10">
    <source>
        <dbReference type="EMBL" id="MBW4543039.1"/>
    </source>
</evidence>
<keyword evidence="8" id="KW-1133">Transmembrane helix</keyword>
<keyword evidence="5 10" id="KW-0418">Kinase</keyword>
<evidence type="ECO:0000256" key="2">
    <source>
        <dbReference type="ARBA" id="ARBA00012438"/>
    </source>
</evidence>
<evidence type="ECO:0000256" key="6">
    <source>
        <dbReference type="ARBA" id="ARBA00023012"/>
    </source>
</evidence>
<keyword evidence="7" id="KW-0175">Coiled coil</keyword>
<evidence type="ECO:0000256" key="8">
    <source>
        <dbReference type="SAM" id="Phobius"/>
    </source>
</evidence>
<keyword evidence="8" id="KW-0472">Membrane</keyword>
<dbReference type="Proteomes" id="UP000753908">
    <property type="component" value="Unassembled WGS sequence"/>
</dbReference>
<reference evidence="10" key="2">
    <citation type="journal article" date="2022" name="Microbiol. Resour. Announc.">
        <title>Metagenome Sequencing to Explore Phylogenomics of Terrestrial Cyanobacteria.</title>
        <authorList>
            <person name="Ward R.D."/>
            <person name="Stajich J.E."/>
            <person name="Johansen J.R."/>
            <person name="Huntemann M."/>
            <person name="Clum A."/>
            <person name="Foster B."/>
            <person name="Foster B."/>
            <person name="Roux S."/>
            <person name="Palaniappan K."/>
            <person name="Varghese N."/>
            <person name="Mukherjee S."/>
            <person name="Reddy T.B.K."/>
            <person name="Daum C."/>
            <person name="Copeland A."/>
            <person name="Chen I.A."/>
            <person name="Ivanova N.N."/>
            <person name="Kyrpides N.C."/>
            <person name="Shapiro N."/>
            <person name="Eloe-Fadrosh E.A."/>
            <person name="Pietrasiak N."/>
        </authorList>
    </citation>
    <scope>NUCLEOTIDE SEQUENCE</scope>
    <source>
        <strain evidence="10">CPER-KK1</strain>
    </source>
</reference>
<organism evidence="10 11">
    <name type="scientific">Symplocastrum torsivum CPER-KK1</name>
    <dbReference type="NCBI Taxonomy" id="450513"/>
    <lineage>
        <taxon>Bacteria</taxon>
        <taxon>Bacillati</taxon>
        <taxon>Cyanobacteriota</taxon>
        <taxon>Cyanophyceae</taxon>
        <taxon>Oscillatoriophycideae</taxon>
        <taxon>Oscillatoriales</taxon>
        <taxon>Microcoleaceae</taxon>
        <taxon>Symplocastrum</taxon>
    </lineage>
</organism>
<reference evidence="10" key="1">
    <citation type="submission" date="2021-05" db="EMBL/GenBank/DDBJ databases">
        <authorList>
            <person name="Pietrasiak N."/>
            <person name="Ward R."/>
            <person name="Stajich J.E."/>
            <person name="Kurbessoian T."/>
        </authorList>
    </citation>
    <scope>NUCLEOTIDE SEQUENCE</scope>
    <source>
        <strain evidence="10">CPER-KK1</strain>
    </source>
</reference>
<dbReference type="Gene3D" id="1.10.287.130">
    <property type="match status" value="1"/>
</dbReference>
<protein>
    <recommendedName>
        <fullName evidence="2">histidine kinase</fullName>
        <ecNumber evidence="2">2.7.13.3</ecNumber>
    </recommendedName>
</protein>
<evidence type="ECO:0000256" key="7">
    <source>
        <dbReference type="SAM" id="Coils"/>
    </source>
</evidence>
<keyword evidence="4" id="KW-0808">Transferase</keyword>
<dbReference type="SUPFAM" id="SSF47384">
    <property type="entry name" value="Homodimeric domain of signal transducing histidine kinase"/>
    <property type="match status" value="1"/>
</dbReference>
<dbReference type="PANTHER" id="PTHR43304">
    <property type="entry name" value="PHYTOCHROME-LIKE PROTEIN CPH1"/>
    <property type="match status" value="1"/>
</dbReference>
<dbReference type="Pfam" id="PF00512">
    <property type="entry name" value="HisKA"/>
    <property type="match status" value="1"/>
</dbReference>
<name>A0A951PHE4_9CYAN</name>
<dbReference type="InterPro" id="IPR036890">
    <property type="entry name" value="HATPase_C_sf"/>
</dbReference>
<evidence type="ECO:0000256" key="3">
    <source>
        <dbReference type="ARBA" id="ARBA00022553"/>
    </source>
</evidence>
<dbReference type="InterPro" id="IPR052162">
    <property type="entry name" value="Sensor_kinase/Photoreceptor"/>
</dbReference>
<sequence>MSLVSSNRGQQLMDQIRNLIQQMQGEENEQLKNWLTTRESTIRKGQLIFLLGIVLTLFSLYLVSSAIQQETIERKQAEASLKQLNDELEARVQERTTELEEANTNLLRSNKELEQFAYVASHDLQEPLRAVNSYAQLITRKYQGNLDAKADKYLGYITEGATRMQQLINDLLAFSRVGTHGKPLVLTDCELVLSQVLDNLKVAIAENQASVTHDPLPSVMGDDIQLIQLLQNLIANGMKFRREELPHVYVSAKEQEHEWVFCVRDNGIGIESEYFERIFTIFQRLHSKSEYPGTGIGLAVCKKIVERHGGRIWVESTSGVGTAFYFTILRSRQ</sequence>
<dbReference type="InterPro" id="IPR036097">
    <property type="entry name" value="HisK_dim/P_sf"/>
</dbReference>
<dbReference type="InterPro" id="IPR003594">
    <property type="entry name" value="HATPase_dom"/>
</dbReference>
<evidence type="ECO:0000256" key="1">
    <source>
        <dbReference type="ARBA" id="ARBA00000085"/>
    </source>
</evidence>
<dbReference type="EC" id="2.7.13.3" evidence="2"/>
<evidence type="ECO:0000256" key="5">
    <source>
        <dbReference type="ARBA" id="ARBA00022777"/>
    </source>
</evidence>
<dbReference type="AlphaFoldDB" id="A0A951PHE4"/>
<accession>A0A951PHE4</accession>
<dbReference type="SMART" id="SM00388">
    <property type="entry name" value="HisKA"/>
    <property type="match status" value="1"/>
</dbReference>
<keyword evidence="3" id="KW-0597">Phosphoprotein</keyword>
<dbReference type="PANTHER" id="PTHR43304:SF1">
    <property type="entry name" value="PAC DOMAIN-CONTAINING PROTEIN"/>
    <property type="match status" value="1"/>
</dbReference>
<evidence type="ECO:0000313" key="11">
    <source>
        <dbReference type="Proteomes" id="UP000753908"/>
    </source>
</evidence>
<keyword evidence="8" id="KW-0812">Transmembrane</keyword>
<evidence type="ECO:0000259" key="9">
    <source>
        <dbReference type="PROSITE" id="PS50109"/>
    </source>
</evidence>
<dbReference type="GO" id="GO:0000155">
    <property type="term" value="F:phosphorelay sensor kinase activity"/>
    <property type="evidence" value="ECO:0007669"/>
    <property type="project" value="InterPro"/>
</dbReference>
<dbReference type="FunFam" id="3.30.565.10:FF:000006">
    <property type="entry name" value="Sensor histidine kinase WalK"/>
    <property type="match status" value="1"/>
</dbReference>
<dbReference type="EMBL" id="JAHHIF010000001">
    <property type="protein sequence ID" value="MBW4543039.1"/>
    <property type="molecule type" value="Genomic_DNA"/>
</dbReference>
<feature type="domain" description="Histidine kinase" evidence="9">
    <location>
        <begin position="119"/>
        <end position="332"/>
    </location>
</feature>
<dbReference type="PRINTS" id="PR00344">
    <property type="entry name" value="BCTRLSENSOR"/>
</dbReference>
<feature type="coiled-coil region" evidence="7">
    <location>
        <begin position="67"/>
        <end position="105"/>
    </location>
</feature>
<dbReference type="PROSITE" id="PS50109">
    <property type="entry name" value="HIS_KIN"/>
    <property type="match status" value="1"/>
</dbReference>
<dbReference type="Gene3D" id="3.30.565.10">
    <property type="entry name" value="Histidine kinase-like ATPase, C-terminal domain"/>
    <property type="match status" value="1"/>
</dbReference>
<dbReference type="InterPro" id="IPR003661">
    <property type="entry name" value="HisK_dim/P_dom"/>
</dbReference>
<comment type="caution">
    <text evidence="10">The sequence shown here is derived from an EMBL/GenBank/DDBJ whole genome shotgun (WGS) entry which is preliminary data.</text>
</comment>
<gene>
    <name evidence="10" type="ORF">KME25_01105</name>
</gene>
<feature type="transmembrane region" description="Helical" evidence="8">
    <location>
        <begin position="47"/>
        <end position="67"/>
    </location>
</feature>
<proteinExistence type="predicted"/>
<comment type="catalytic activity">
    <reaction evidence="1">
        <text>ATP + protein L-histidine = ADP + protein N-phospho-L-histidine.</text>
        <dbReference type="EC" id="2.7.13.3"/>
    </reaction>
</comment>
<dbReference type="InterPro" id="IPR004358">
    <property type="entry name" value="Sig_transdc_His_kin-like_C"/>
</dbReference>
<dbReference type="CDD" id="cd00082">
    <property type="entry name" value="HisKA"/>
    <property type="match status" value="1"/>
</dbReference>
<dbReference type="SMART" id="SM00387">
    <property type="entry name" value="HATPase_c"/>
    <property type="match status" value="1"/>
</dbReference>
<dbReference type="Pfam" id="PF02518">
    <property type="entry name" value="HATPase_c"/>
    <property type="match status" value="1"/>
</dbReference>